<dbReference type="Pfam" id="PF00520">
    <property type="entry name" value="Ion_trans"/>
    <property type="match status" value="1"/>
</dbReference>
<evidence type="ECO:0000256" key="3">
    <source>
        <dbReference type="ARBA" id="ARBA00022538"/>
    </source>
</evidence>
<evidence type="ECO:0000313" key="14">
    <source>
        <dbReference type="EMBL" id="WAR25911.1"/>
    </source>
</evidence>
<dbReference type="Proteomes" id="UP001164746">
    <property type="component" value="Chromosome 14"/>
</dbReference>
<evidence type="ECO:0000256" key="7">
    <source>
        <dbReference type="ARBA" id="ARBA00022958"/>
    </source>
</evidence>
<dbReference type="InterPro" id="IPR005821">
    <property type="entry name" value="Ion_trans_dom"/>
</dbReference>
<feature type="transmembrane region" description="Helical" evidence="12">
    <location>
        <begin position="267"/>
        <end position="288"/>
    </location>
</feature>
<evidence type="ECO:0000256" key="4">
    <source>
        <dbReference type="ARBA" id="ARBA00022692"/>
    </source>
</evidence>
<dbReference type="InterPro" id="IPR003974">
    <property type="entry name" value="K_chnl_volt-dep_Kv3"/>
</dbReference>
<dbReference type="SUPFAM" id="SSF81324">
    <property type="entry name" value="Voltage-gated potassium channels"/>
    <property type="match status" value="1"/>
</dbReference>
<protein>
    <submittedName>
        <fullName evidence="14">KCNAL-like protein</fullName>
    </submittedName>
</protein>
<dbReference type="Pfam" id="PF02214">
    <property type="entry name" value="BTB_2"/>
    <property type="match status" value="1"/>
</dbReference>
<keyword evidence="9" id="KW-0406">Ion transport</keyword>
<evidence type="ECO:0000313" key="15">
    <source>
        <dbReference type="Proteomes" id="UP001164746"/>
    </source>
</evidence>
<dbReference type="PANTHER" id="PTHR11537">
    <property type="entry name" value="VOLTAGE-GATED POTASSIUM CHANNEL"/>
    <property type="match status" value="1"/>
</dbReference>
<dbReference type="EMBL" id="CP111025">
    <property type="protein sequence ID" value="WAR25911.1"/>
    <property type="molecule type" value="Genomic_DNA"/>
</dbReference>
<feature type="transmembrane region" description="Helical" evidence="12">
    <location>
        <begin position="308"/>
        <end position="328"/>
    </location>
</feature>
<dbReference type="InterPro" id="IPR011333">
    <property type="entry name" value="SKP1/BTB/POZ_sf"/>
</dbReference>
<evidence type="ECO:0000256" key="12">
    <source>
        <dbReference type="SAM" id="Phobius"/>
    </source>
</evidence>
<organism evidence="14 15">
    <name type="scientific">Mya arenaria</name>
    <name type="common">Soft-shell clam</name>
    <dbReference type="NCBI Taxonomy" id="6604"/>
    <lineage>
        <taxon>Eukaryota</taxon>
        <taxon>Metazoa</taxon>
        <taxon>Spiralia</taxon>
        <taxon>Lophotrochozoa</taxon>
        <taxon>Mollusca</taxon>
        <taxon>Bivalvia</taxon>
        <taxon>Autobranchia</taxon>
        <taxon>Heteroconchia</taxon>
        <taxon>Euheterodonta</taxon>
        <taxon>Imparidentia</taxon>
        <taxon>Neoheterodontei</taxon>
        <taxon>Myida</taxon>
        <taxon>Myoidea</taxon>
        <taxon>Myidae</taxon>
        <taxon>Mya</taxon>
    </lineage>
</organism>
<accession>A0ABY7FYU1</accession>
<dbReference type="PANTHER" id="PTHR11537:SF254">
    <property type="entry name" value="POTASSIUM VOLTAGE-GATED CHANNEL PROTEIN SHAB"/>
    <property type="match status" value="1"/>
</dbReference>
<dbReference type="InterPro" id="IPR027359">
    <property type="entry name" value="Volt_channel_dom_sf"/>
</dbReference>
<gene>
    <name evidence="14" type="ORF">MAR_011615</name>
</gene>
<dbReference type="InterPro" id="IPR003968">
    <property type="entry name" value="K_chnl_volt-dep_Kv"/>
</dbReference>
<keyword evidence="5" id="KW-0631">Potassium channel</keyword>
<evidence type="ECO:0000256" key="8">
    <source>
        <dbReference type="ARBA" id="ARBA00022989"/>
    </source>
</evidence>
<dbReference type="InterPro" id="IPR000210">
    <property type="entry name" value="BTB/POZ_dom"/>
</dbReference>
<keyword evidence="11" id="KW-0407">Ion channel</keyword>
<keyword evidence="8 12" id="KW-1133">Transmembrane helix</keyword>
<keyword evidence="4 12" id="KW-0812">Transmembrane</keyword>
<proteinExistence type="predicted"/>
<reference evidence="14" key="1">
    <citation type="submission" date="2022-11" db="EMBL/GenBank/DDBJ databases">
        <title>Centuries of genome instability and evolution in soft-shell clam transmissible cancer (bioRxiv).</title>
        <authorList>
            <person name="Hart S.F.M."/>
            <person name="Yonemitsu M.A."/>
            <person name="Giersch R.M."/>
            <person name="Beal B.F."/>
            <person name="Arriagada G."/>
            <person name="Davis B.W."/>
            <person name="Ostrander E.A."/>
            <person name="Goff S.P."/>
            <person name="Metzger M.J."/>
        </authorList>
    </citation>
    <scope>NUCLEOTIDE SEQUENCE</scope>
    <source>
        <strain evidence="14">MELC-2E11</strain>
        <tissue evidence="14">Siphon/mantle</tissue>
    </source>
</reference>
<keyword evidence="15" id="KW-1185">Reference proteome</keyword>
<dbReference type="CDD" id="cd18317">
    <property type="entry name" value="BTB_POZ_Kv"/>
    <property type="match status" value="1"/>
</dbReference>
<name>A0ABY7FYU1_MYAAR</name>
<dbReference type="Gene3D" id="1.20.120.350">
    <property type="entry name" value="Voltage-gated potassium channels. Chain C"/>
    <property type="match status" value="1"/>
</dbReference>
<keyword evidence="6" id="KW-0851">Voltage-gated channel</keyword>
<dbReference type="SUPFAM" id="SSF54695">
    <property type="entry name" value="POZ domain"/>
    <property type="match status" value="1"/>
</dbReference>
<dbReference type="InterPro" id="IPR028325">
    <property type="entry name" value="VG_K_chnl"/>
</dbReference>
<evidence type="ECO:0000256" key="11">
    <source>
        <dbReference type="ARBA" id="ARBA00023303"/>
    </source>
</evidence>
<keyword evidence="2" id="KW-0813">Transport</keyword>
<feature type="non-terminal residue" evidence="14">
    <location>
        <position position="407"/>
    </location>
</feature>
<feature type="transmembrane region" description="Helical" evidence="12">
    <location>
        <begin position="365"/>
        <end position="388"/>
    </location>
</feature>
<dbReference type="Gene3D" id="1.10.287.70">
    <property type="match status" value="1"/>
</dbReference>
<keyword evidence="10 12" id="KW-0472">Membrane</keyword>
<feature type="transmembrane region" description="Helical" evidence="12">
    <location>
        <begin position="239"/>
        <end position="258"/>
    </location>
</feature>
<feature type="domain" description="BTB" evidence="13">
    <location>
        <begin position="20"/>
        <end position="122"/>
    </location>
</feature>
<dbReference type="Gene3D" id="3.30.710.10">
    <property type="entry name" value="Potassium Channel Kv1.1, Chain A"/>
    <property type="match status" value="1"/>
</dbReference>
<dbReference type="InterPro" id="IPR003131">
    <property type="entry name" value="T1-type_BTB"/>
</dbReference>
<evidence type="ECO:0000256" key="10">
    <source>
        <dbReference type="ARBA" id="ARBA00023136"/>
    </source>
</evidence>
<comment type="subcellular location">
    <subcellularLocation>
        <location evidence="1">Membrane</location>
        <topology evidence="1">Multi-pass membrane protein</topology>
    </subcellularLocation>
</comment>
<dbReference type="PRINTS" id="PR01498">
    <property type="entry name" value="SHAWCHANNEL"/>
</dbReference>
<dbReference type="PRINTS" id="PR00169">
    <property type="entry name" value="KCHANNEL"/>
</dbReference>
<feature type="transmembrane region" description="Helical" evidence="12">
    <location>
        <begin position="204"/>
        <end position="227"/>
    </location>
</feature>
<keyword evidence="3" id="KW-0633">Potassium transport</keyword>
<sequence length="407" mass="47553">MSRKIHTDNSTIVWQISNQSLVKLDIGGTVFKCYRETLYSFPESKLARLQEDDLVLETSTDRNEYFFDRNPVFFNIILDAYRKGVVHLQKDICGLDFKKELDFWEISPGHVAPCCWEAYYRGQSEEDTMTRLMENYRENTNVCLMLGQRKDLKERLWLFLDEPQSSRHAFSSEEDDKILQRMVDIFGFKNQTGKKLKDLKWNDAFLTSMAALVLIMTAEMLVCFIVYPVRRQFWNTRRVLTFLGYICFWITFGLELNLEILTTKPGLVLFVIVRYGIILQLFRLFDFARAIKSFNIMALTVRSSKEELKMVLFLMAILVCLFGFFMFAAEYSYNEKMNNAFSAMYWALITMTTVGYGNYVPETVLGHVIACACAVCGVIILALPIGVISSNFYRFYNYHKYAERRLT</sequence>
<evidence type="ECO:0000256" key="1">
    <source>
        <dbReference type="ARBA" id="ARBA00004141"/>
    </source>
</evidence>
<evidence type="ECO:0000256" key="6">
    <source>
        <dbReference type="ARBA" id="ARBA00022882"/>
    </source>
</evidence>
<evidence type="ECO:0000256" key="9">
    <source>
        <dbReference type="ARBA" id="ARBA00023065"/>
    </source>
</evidence>
<evidence type="ECO:0000259" key="13">
    <source>
        <dbReference type="SMART" id="SM00225"/>
    </source>
</evidence>
<dbReference type="PRINTS" id="PR01491">
    <property type="entry name" value="KVCHANNEL"/>
</dbReference>
<dbReference type="SMART" id="SM00225">
    <property type="entry name" value="BTB"/>
    <property type="match status" value="1"/>
</dbReference>
<evidence type="ECO:0000256" key="2">
    <source>
        <dbReference type="ARBA" id="ARBA00022448"/>
    </source>
</evidence>
<evidence type="ECO:0000256" key="5">
    <source>
        <dbReference type="ARBA" id="ARBA00022826"/>
    </source>
</evidence>
<keyword evidence="7" id="KW-0630">Potassium</keyword>
<feature type="transmembrane region" description="Helical" evidence="12">
    <location>
        <begin position="340"/>
        <end position="359"/>
    </location>
</feature>